<feature type="compositionally biased region" description="Polar residues" evidence="2">
    <location>
        <begin position="350"/>
        <end position="364"/>
    </location>
</feature>
<reference evidence="3" key="1">
    <citation type="submission" date="2019-04" db="EMBL/GenBank/DDBJ databases">
        <title>Sequencing of skin fungus with MAO and IRED activity.</title>
        <authorList>
            <person name="Marsaioli A.J."/>
            <person name="Bonatto J.M.C."/>
            <person name="Reis Junior O."/>
        </authorList>
    </citation>
    <scope>NUCLEOTIDE SEQUENCE</scope>
    <source>
        <strain evidence="3">28M1</strain>
    </source>
</reference>
<comment type="caution">
    <text evidence="3">The sequence shown here is derived from an EMBL/GenBank/DDBJ whole genome shotgun (WGS) entry which is preliminary data.</text>
</comment>
<feature type="compositionally biased region" description="Basic and acidic residues" evidence="2">
    <location>
        <begin position="322"/>
        <end position="332"/>
    </location>
</feature>
<feature type="compositionally biased region" description="Polar residues" evidence="2">
    <location>
        <begin position="493"/>
        <end position="507"/>
    </location>
</feature>
<feature type="region of interest" description="Disordered" evidence="2">
    <location>
        <begin position="848"/>
        <end position="890"/>
    </location>
</feature>
<feature type="compositionally biased region" description="Basic and acidic residues" evidence="2">
    <location>
        <begin position="226"/>
        <end position="236"/>
    </location>
</feature>
<organism evidence="3 4">
    <name type="scientific">Didymella heteroderae</name>
    <dbReference type="NCBI Taxonomy" id="1769908"/>
    <lineage>
        <taxon>Eukaryota</taxon>
        <taxon>Fungi</taxon>
        <taxon>Dikarya</taxon>
        <taxon>Ascomycota</taxon>
        <taxon>Pezizomycotina</taxon>
        <taxon>Dothideomycetes</taxon>
        <taxon>Pleosporomycetidae</taxon>
        <taxon>Pleosporales</taxon>
        <taxon>Pleosporineae</taxon>
        <taxon>Didymellaceae</taxon>
        <taxon>Didymella</taxon>
    </lineage>
</organism>
<dbReference type="EMBL" id="SWKV01000008">
    <property type="protein sequence ID" value="KAF3044766.1"/>
    <property type="molecule type" value="Genomic_DNA"/>
</dbReference>
<feature type="region of interest" description="Disordered" evidence="2">
    <location>
        <begin position="222"/>
        <end position="241"/>
    </location>
</feature>
<evidence type="ECO:0000256" key="2">
    <source>
        <dbReference type="SAM" id="MobiDB-lite"/>
    </source>
</evidence>
<feature type="compositionally biased region" description="Low complexity" evidence="2">
    <location>
        <begin position="290"/>
        <end position="301"/>
    </location>
</feature>
<accession>A0A9P4WXG7</accession>
<evidence type="ECO:0000256" key="1">
    <source>
        <dbReference type="SAM" id="Coils"/>
    </source>
</evidence>
<feature type="compositionally biased region" description="Basic and acidic residues" evidence="2">
    <location>
        <begin position="696"/>
        <end position="707"/>
    </location>
</feature>
<name>A0A9P4WXG7_9PLEO</name>
<dbReference type="Proteomes" id="UP000758155">
    <property type="component" value="Unassembled WGS sequence"/>
</dbReference>
<feature type="compositionally biased region" description="Polar residues" evidence="2">
    <location>
        <begin position="554"/>
        <end position="564"/>
    </location>
</feature>
<feature type="compositionally biased region" description="Low complexity" evidence="2">
    <location>
        <begin position="575"/>
        <end position="593"/>
    </location>
</feature>
<feature type="compositionally biased region" description="Low complexity" evidence="2">
    <location>
        <begin position="430"/>
        <end position="444"/>
    </location>
</feature>
<protein>
    <submittedName>
        <fullName evidence="3">Uncharacterized protein</fullName>
    </submittedName>
</protein>
<keyword evidence="4" id="KW-1185">Reference proteome</keyword>
<sequence length="989" mass="109048">MSLQLFESNLIGPDNTASQQELVNLINAGNFTGSGLPQVAHGYLDAFCNESNSNGRRRWAGIALAAMMRASTGVAQRLKRLTQGLSRVGAIILDPKESEERRIVAGLIVRQGLDVGIDFADFWMSDKVLQSAPHFPRDPSELWMSQFQTYLDTLCSLALANLNDEPLVLYPIALSARDEYQWAGKSAVALLEKDVLTIVASDCSLTRFTFIDLPIHHIQETSLKQDSPHESQEGRSGHKMHQVVLSLRPSPPSYHFNSSDRTADEFKVAFLRHEEAHELDLGLQDARKPSTNSATSATEAAVLARSGNPQRRTHRPSVQVTDELRSPRHEGNPPDGSETGFGATLDEPISSKQVTEMRTTAQFSEQKKSKGKLPRISLSTKQKVARIRQLPSASAKVTLPRASKKTAPIIEESGDEDEDTLSQDEYKLQLTTDTRTLAGTATGRKSQGRRKAYAEDDDFKPKTMKAKPSTKRKRTSSEAQEDRQPTKKKKQTRSSITSRSEAASTSSKKPKAGLQQVVHTASTLTRVPMKQSSAQQNIQNGVAPRPSLIGALKKSNSPSKSTAPTFKKPGQPASTPGRPRTQPVRTTPRPQTPAHDDLPVYGPSSTPRSRSMHDEDFGLGYTPVDTEILSSNTKRVPDSPHAESTAISGHADCEDVQREKCIGDLETAKSDPFKQRQQESQRITSFTRKLTGESFADDKVASPDREPLSMPAEISNGDDETDDFGTTFASRPLLKQSPSLFKSRTSAARQSVQVSVAHIRTVHSLSANESRRMSKPDNPRAVQDILPAAEKIQQVTQQAKVDEFVVSAPPEAIENTLPDASAQHGNHADLEGQTTLVEEEMDLPQRYGTRASDLRFRSSPPIPDSSSVRGDLSDESEQEPEPSPPTSRADELEWEAALQPHQRALHEQLLRTSKRVMRHIVDNETAVTDIADVFAADGERLVNLLVEKQSDESTEAFEELKSKRQDLLKELSNASKNLKTQRRQIRGIE</sequence>
<evidence type="ECO:0000313" key="4">
    <source>
        <dbReference type="Proteomes" id="UP000758155"/>
    </source>
</evidence>
<proteinExistence type="predicted"/>
<keyword evidence="1" id="KW-0175">Coiled coil</keyword>
<evidence type="ECO:0000313" key="3">
    <source>
        <dbReference type="EMBL" id="KAF3044766.1"/>
    </source>
</evidence>
<dbReference type="OrthoDB" id="5374844at2759"/>
<feature type="compositionally biased region" description="Basic residues" evidence="2">
    <location>
        <begin position="462"/>
        <end position="474"/>
    </location>
</feature>
<feature type="region of interest" description="Disordered" evidence="2">
    <location>
        <begin position="279"/>
        <end position="727"/>
    </location>
</feature>
<feature type="compositionally biased region" description="Polar residues" evidence="2">
    <location>
        <begin position="517"/>
        <end position="540"/>
    </location>
</feature>
<feature type="compositionally biased region" description="Basic and acidic residues" evidence="2">
    <location>
        <begin position="651"/>
        <end position="679"/>
    </location>
</feature>
<feature type="compositionally biased region" description="Basic and acidic residues" evidence="2">
    <location>
        <begin position="279"/>
        <end position="288"/>
    </location>
</feature>
<feature type="coiled-coil region" evidence="1">
    <location>
        <begin position="950"/>
        <end position="984"/>
    </location>
</feature>
<feature type="compositionally biased region" description="Acidic residues" evidence="2">
    <location>
        <begin position="412"/>
        <end position="422"/>
    </location>
</feature>
<gene>
    <name evidence="3" type="ORF">E8E12_010410</name>
</gene>
<dbReference type="AlphaFoldDB" id="A0A9P4WXG7"/>